<organism evidence="2 3">
    <name type="scientific">Halopelagius longus</name>
    <dbReference type="NCBI Taxonomy" id="1236180"/>
    <lineage>
        <taxon>Archaea</taxon>
        <taxon>Methanobacteriati</taxon>
        <taxon>Methanobacteriota</taxon>
        <taxon>Stenosarchaea group</taxon>
        <taxon>Halobacteria</taxon>
        <taxon>Halobacteriales</taxon>
        <taxon>Haloferacaceae</taxon>
    </lineage>
</organism>
<dbReference type="RefSeq" id="WP_092531557.1">
    <property type="nucleotide sequence ID" value="NZ_FNKQ01000001.1"/>
</dbReference>
<dbReference type="Proteomes" id="UP000255421">
    <property type="component" value="Unassembled WGS sequence"/>
</dbReference>
<evidence type="ECO:0000256" key="1">
    <source>
        <dbReference type="SAM" id="MobiDB-lite"/>
    </source>
</evidence>
<reference evidence="2 3" key="1">
    <citation type="submission" date="2018-07" db="EMBL/GenBank/DDBJ databases">
        <title>Genome sequence of extremly halophilic archaeon Halopelagius longus strain BC12-B1.</title>
        <authorList>
            <person name="Zhang X."/>
        </authorList>
    </citation>
    <scope>NUCLEOTIDE SEQUENCE [LARGE SCALE GENOMIC DNA]</scope>
    <source>
        <strain evidence="2 3">BC12-B1</strain>
    </source>
</reference>
<feature type="region of interest" description="Disordered" evidence="1">
    <location>
        <begin position="171"/>
        <end position="200"/>
    </location>
</feature>
<sequence length="292" mass="30191">MTTTNDARRSRGSDGYPTSRRTFLAMAGATAGAGLVTGSAVNEGRGGTVTVRASPSQRGAAGAALDGLLNRNPSADVSLGVAETTEALRRFAEGEADVVAGSRPILPDERARAGENGVAFEGREIPTDRMALLPPGAWCDCLRPNRLAEAWGGDGPVETWAEVARGGAAGAADAVTAHRPSDGQTAGERAGRSGAASASSDGTVLVRGVREFQYAAGSGGVGYYAPGRDALAAPDAAERDGESTPLVRLGFLYANRESLRRRPVEEYLRTYARQSARRVGGVPYFANPIDGV</sequence>
<accession>A0A370IRG4</accession>
<evidence type="ECO:0008006" key="4">
    <source>
        <dbReference type="Google" id="ProtNLM"/>
    </source>
</evidence>
<gene>
    <name evidence="2" type="ORF">DWB78_10340</name>
</gene>
<evidence type="ECO:0000313" key="2">
    <source>
        <dbReference type="EMBL" id="RDI72084.1"/>
    </source>
</evidence>
<feature type="compositionally biased region" description="Low complexity" evidence="1">
    <location>
        <begin position="186"/>
        <end position="200"/>
    </location>
</feature>
<name>A0A370IRG4_9EURY</name>
<evidence type="ECO:0000313" key="3">
    <source>
        <dbReference type="Proteomes" id="UP000255421"/>
    </source>
</evidence>
<dbReference type="SUPFAM" id="SSF53850">
    <property type="entry name" value="Periplasmic binding protein-like II"/>
    <property type="match status" value="1"/>
</dbReference>
<dbReference type="PROSITE" id="PS51318">
    <property type="entry name" value="TAT"/>
    <property type="match status" value="1"/>
</dbReference>
<keyword evidence="3" id="KW-1185">Reference proteome</keyword>
<dbReference type="InterPro" id="IPR006311">
    <property type="entry name" value="TAT_signal"/>
</dbReference>
<protein>
    <recommendedName>
        <fullName evidence="4">Phosphate ABC transporter substrate-binding protein</fullName>
    </recommendedName>
</protein>
<proteinExistence type="predicted"/>
<comment type="caution">
    <text evidence="2">The sequence shown here is derived from an EMBL/GenBank/DDBJ whole genome shotgun (WGS) entry which is preliminary data.</text>
</comment>
<dbReference type="AlphaFoldDB" id="A0A370IRG4"/>
<dbReference type="Gene3D" id="3.40.190.10">
    <property type="entry name" value="Periplasmic binding protein-like II"/>
    <property type="match status" value="2"/>
</dbReference>
<dbReference type="EMBL" id="QQST01000001">
    <property type="protein sequence ID" value="RDI72084.1"/>
    <property type="molecule type" value="Genomic_DNA"/>
</dbReference>